<dbReference type="Gene3D" id="3.10.180.10">
    <property type="entry name" value="2,3-Dihydroxybiphenyl 1,2-Dioxygenase, domain 1"/>
    <property type="match status" value="1"/>
</dbReference>
<dbReference type="EMBL" id="JBHSIM010000032">
    <property type="protein sequence ID" value="MFC4833645.1"/>
    <property type="molecule type" value="Genomic_DNA"/>
</dbReference>
<accession>A0ABV9RMQ1</accession>
<evidence type="ECO:0000259" key="1">
    <source>
        <dbReference type="PROSITE" id="PS51819"/>
    </source>
</evidence>
<sequence length="131" mass="14023">MPPRLAVVELVVSDMAASLAFYRRLGLDAPPEADTAPHVEVELAGGLRFAFDTVDTVRSFDPSWTEPSGGPRRSVAFACDSPAEVDALYAELVGAGYHGALEPWDAFWGMRYAVVDDPDGAPVDLFAALPQ</sequence>
<proteinExistence type="predicted"/>
<organism evidence="2 3">
    <name type="scientific">Actinomycetospora chibensis</name>
    <dbReference type="NCBI Taxonomy" id="663606"/>
    <lineage>
        <taxon>Bacteria</taxon>
        <taxon>Bacillati</taxon>
        <taxon>Actinomycetota</taxon>
        <taxon>Actinomycetes</taxon>
        <taxon>Pseudonocardiales</taxon>
        <taxon>Pseudonocardiaceae</taxon>
        <taxon>Actinomycetospora</taxon>
    </lineage>
</organism>
<dbReference type="RefSeq" id="WP_274192062.1">
    <property type="nucleotide sequence ID" value="NZ_BAABHN010000032.1"/>
</dbReference>
<protein>
    <submittedName>
        <fullName evidence="2">VOC family protein</fullName>
    </submittedName>
</protein>
<gene>
    <name evidence="2" type="ORF">ACFPEL_14620</name>
</gene>
<keyword evidence="3" id="KW-1185">Reference proteome</keyword>
<dbReference type="SUPFAM" id="SSF54593">
    <property type="entry name" value="Glyoxalase/Bleomycin resistance protein/Dihydroxybiphenyl dioxygenase"/>
    <property type="match status" value="1"/>
</dbReference>
<name>A0ABV9RMQ1_9PSEU</name>
<dbReference type="InterPro" id="IPR004360">
    <property type="entry name" value="Glyas_Fos-R_dOase_dom"/>
</dbReference>
<dbReference type="InterPro" id="IPR037523">
    <property type="entry name" value="VOC_core"/>
</dbReference>
<comment type="caution">
    <text evidence="2">The sequence shown here is derived from an EMBL/GenBank/DDBJ whole genome shotgun (WGS) entry which is preliminary data.</text>
</comment>
<dbReference type="PROSITE" id="PS51819">
    <property type="entry name" value="VOC"/>
    <property type="match status" value="1"/>
</dbReference>
<reference evidence="3" key="1">
    <citation type="journal article" date="2019" name="Int. J. Syst. Evol. Microbiol.">
        <title>The Global Catalogue of Microorganisms (GCM) 10K type strain sequencing project: providing services to taxonomists for standard genome sequencing and annotation.</title>
        <authorList>
            <consortium name="The Broad Institute Genomics Platform"/>
            <consortium name="The Broad Institute Genome Sequencing Center for Infectious Disease"/>
            <person name="Wu L."/>
            <person name="Ma J."/>
        </authorList>
    </citation>
    <scope>NUCLEOTIDE SEQUENCE [LARGE SCALE GENOMIC DNA]</scope>
    <source>
        <strain evidence="3">CCUG 50347</strain>
    </source>
</reference>
<evidence type="ECO:0000313" key="2">
    <source>
        <dbReference type="EMBL" id="MFC4833645.1"/>
    </source>
</evidence>
<dbReference type="Proteomes" id="UP001595909">
    <property type="component" value="Unassembled WGS sequence"/>
</dbReference>
<dbReference type="PANTHER" id="PTHR36503">
    <property type="entry name" value="BLR2520 PROTEIN"/>
    <property type="match status" value="1"/>
</dbReference>
<feature type="domain" description="VOC" evidence="1">
    <location>
        <begin position="4"/>
        <end position="128"/>
    </location>
</feature>
<dbReference type="InterPro" id="IPR029068">
    <property type="entry name" value="Glyas_Bleomycin-R_OHBP_Dase"/>
</dbReference>
<dbReference type="Pfam" id="PF00903">
    <property type="entry name" value="Glyoxalase"/>
    <property type="match status" value="1"/>
</dbReference>
<evidence type="ECO:0000313" key="3">
    <source>
        <dbReference type="Proteomes" id="UP001595909"/>
    </source>
</evidence>
<dbReference type="PANTHER" id="PTHR36503:SF3">
    <property type="entry name" value="BLR0126 PROTEIN"/>
    <property type="match status" value="1"/>
</dbReference>